<dbReference type="AlphaFoldDB" id="A0A9I3EIA4"/>
<evidence type="ECO:0000313" key="3">
    <source>
        <dbReference type="Proteomes" id="UP000075884"/>
    </source>
</evidence>
<feature type="transmembrane region" description="Helical" evidence="1">
    <location>
        <begin position="120"/>
        <end position="137"/>
    </location>
</feature>
<accession>A0A9I3EIA4</accession>
<keyword evidence="3" id="KW-1185">Reference proteome</keyword>
<keyword evidence="1" id="KW-1133">Transmembrane helix</keyword>
<feature type="transmembrane region" description="Helical" evidence="1">
    <location>
        <begin position="81"/>
        <end position="100"/>
    </location>
</feature>
<evidence type="ECO:0000256" key="1">
    <source>
        <dbReference type="SAM" id="Phobius"/>
    </source>
</evidence>
<dbReference type="Proteomes" id="UP000075884">
    <property type="component" value="Unassembled WGS sequence"/>
</dbReference>
<protein>
    <submittedName>
        <fullName evidence="2">Uncharacterized protein</fullName>
    </submittedName>
</protein>
<keyword evidence="1" id="KW-0472">Membrane</keyword>
<reference evidence="2" key="2">
    <citation type="submission" date="2023-03" db="UniProtKB">
        <authorList>
            <consortium name="EnsemblMetazoa"/>
        </authorList>
    </citation>
    <scope>IDENTIFICATION</scope>
    <source>
        <strain evidence="2">WRAIR2</strain>
    </source>
</reference>
<evidence type="ECO:0000313" key="2">
    <source>
        <dbReference type="EnsemblMetazoa" id="ADIR016211-PA"/>
    </source>
</evidence>
<feature type="transmembrane region" description="Helical" evidence="1">
    <location>
        <begin position="7"/>
        <end position="29"/>
    </location>
</feature>
<dbReference type="EnsemblMetazoa" id="ADIR016211-RA">
    <property type="protein sequence ID" value="ADIR016211-PA"/>
    <property type="gene ID" value="ADIR016211"/>
</dbReference>
<reference evidence="3" key="1">
    <citation type="submission" date="2013-03" db="EMBL/GenBank/DDBJ databases">
        <title>The Genome Sequence of Anopheles dirus WRAIR2.</title>
        <authorList>
            <consortium name="The Broad Institute Genomics Platform"/>
            <person name="Neafsey D.E."/>
            <person name="Walton C."/>
            <person name="Walker B."/>
            <person name="Young S.K."/>
            <person name="Zeng Q."/>
            <person name="Gargeya S."/>
            <person name="Fitzgerald M."/>
            <person name="Haas B."/>
            <person name="Abouelleil A."/>
            <person name="Allen A.W."/>
            <person name="Alvarado L."/>
            <person name="Arachchi H.M."/>
            <person name="Berlin A.M."/>
            <person name="Chapman S.B."/>
            <person name="Gainer-Dewar J."/>
            <person name="Goldberg J."/>
            <person name="Griggs A."/>
            <person name="Gujja S."/>
            <person name="Hansen M."/>
            <person name="Howarth C."/>
            <person name="Imamovic A."/>
            <person name="Ireland A."/>
            <person name="Larimer J."/>
            <person name="McCowan C."/>
            <person name="Murphy C."/>
            <person name="Pearson M."/>
            <person name="Poon T.W."/>
            <person name="Priest M."/>
            <person name="Roberts A."/>
            <person name="Saif S."/>
            <person name="Shea T."/>
            <person name="Sisk P."/>
            <person name="Sykes S."/>
            <person name="Wortman J."/>
            <person name="Nusbaum C."/>
            <person name="Birren B."/>
        </authorList>
    </citation>
    <scope>NUCLEOTIDE SEQUENCE [LARGE SCALE GENOMIC DNA]</scope>
    <source>
        <strain evidence="3">WRAIR2</strain>
    </source>
</reference>
<name>A0A9I3EIA4_9DIPT</name>
<feature type="transmembrane region" description="Helical" evidence="1">
    <location>
        <begin position="57"/>
        <end position="74"/>
    </location>
</feature>
<organism evidence="2 3">
    <name type="scientific">Anopheles dirus</name>
    <dbReference type="NCBI Taxonomy" id="7168"/>
    <lineage>
        <taxon>Eukaryota</taxon>
        <taxon>Metazoa</taxon>
        <taxon>Ecdysozoa</taxon>
        <taxon>Arthropoda</taxon>
        <taxon>Hexapoda</taxon>
        <taxon>Insecta</taxon>
        <taxon>Pterygota</taxon>
        <taxon>Neoptera</taxon>
        <taxon>Endopterygota</taxon>
        <taxon>Diptera</taxon>
        <taxon>Nematocera</taxon>
        <taxon>Culicoidea</taxon>
        <taxon>Culicidae</taxon>
        <taxon>Anophelinae</taxon>
        <taxon>Anopheles</taxon>
    </lineage>
</organism>
<proteinExistence type="predicted"/>
<keyword evidence="1" id="KW-0812">Transmembrane</keyword>
<sequence length="168" mass="19604">MEPKFGVYIKFNGFIIVILVGYILIVKAYEWFVHLQNWNHYAFLEGTSMRHHPVVDGIFQIAWIIATASLYQALQLEVKKLLYPIGFVVGVEALIIAVRDVIHRMNDDAEECFLRSSQDVIVWLAVLIYFYFTLYILEKLFLLKERRTTQLVPASTETRTICTLEEVQ</sequence>